<keyword evidence="8" id="KW-1185">Reference proteome</keyword>
<feature type="binding site" evidence="3">
    <location>
        <position position="208"/>
    </location>
    <ligand>
        <name>Zn(2+)</name>
        <dbReference type="ChEBI" id="CHEBI:29105"/>
        <label>1</label>
    </ligand>
</feature>
<feature type="binding site" evidence="3">
    <location>
        <position position="112"/>
    </location>
    <ligand>
        <name>Zn(2+)</name>
        <dbReference type="ChEBI" id="CHEBI:29105"/>
        <label>1</label>
    </ligand>
</feature>
<keyword evidence="3" id="KW-0479">Metal-binding</keyword>
<comment type="cofactor">
    <cofactor evidence="3">
        <name>Zn(2+)</name>
        <dbReference type="ChEBI" id="CHEBI:29105"/>
    </cofactor>
    <text evidence="3">Binds 2 Zn(2+) ions per subunit.</text>
</comment>
<dbReference type="STRING" id="93220.A6P55_01940"/>
<dbReference type="NCBIfam" id="TIGR01879">
    <property type="entry name" value="hydantase"/>
    <property type="match status" value="1"/>
</dbReference>
<dbReference type="GO" id="GO:0046872">
    <property type="term" value="F:metal ion binding"/>
    <property type="evidence" value="ECO:0007669"/>
    <property type="project" value="UniProtKB-KW"/>
</dbReference>
<dbReference type="Proteomes" id="UP000361468">
    <property type="component" value="Unassembled WGS sequence"/>
</dbReference>
<gene>
    <name evidence="5" type="primary">amaB_1</name>
    <name evidence="5" type="ORF">NCTC13160_00988</name>
    <name evidence="6" type="ORF">PPN31119_02618</name>
</gene>
<evidence type="ECO:0000313" key="8">
    <source>
        <dbReference type="Proteomes" id="UP000361468"/>
    </source>
</evidence>
<dbReference type="PANTHER" id="PTHR32494:SF5">
    <property type="entry name" value="ALLANTOATE AMIDOHYDROLASE"/>
    <property type="match status" value="1"/>
</dbReference>
<dbReference type="InterPro" id="IPR036264">
    <property type="entry name" value="Bact_exopeptidase_dim_dom"/>
</dbReference>
<evidence type="ECO:0000313" key="7">
    <source>
        <dbReference type="Proteomes" id="UP000254573"/>
    </source>
</evidence>
<feature type="domain" description="Peptidase M20 dimerisation" evidence="4">
    <location>
        <begin position="227"/>
        <end position="328"/>
    </location>
</feature>
<dbReference type="GO" id="GO:0016813">
    <property type="term" value="F:hydrolase activity, acting on carbon-nitrogen (but not peptide) bonds, in linear amidines"/>
    <property type="evidence" value="ECO:0007669"/>
    <property type="project" value="InterPro"/>
</dbReference>
<dbReference type="GO" id="GO:0050538">
    <property type="term" value="F:N-carbamoyl-L-amino-acid hydrolase activity"/>
    <property type="evidence" value="ECO:0007669"/>
    <property type="project" value="UniProtKB-EC"/>
</dbReference>
<dbReference type="InterPro" id="IPR002933">
    <property type="entry name" value="Peptidase_M20"/>
</dbReference>
<dbReference type="InterPro" id="IPR011650">
    <property type="entry name" value="Peptidase_M20_dimer"/>
</dbReference>
<dbReference type="EMBL" id="CABPSO010000007">
    <property type="protein sequence ID" value="VVE67501.1"/>
    <property type="molecule type" value="Genomic_DNA"/>
</dbReference>
<dbReference type="Proteomes" id="UP000254573">
    <property type="component" value="Unassembled WGS sequence"/>
</dbReference>
<dbReference type="EMBL" id="UGSG01000001">
    <property type="protein sequence ID" value="SUA75699.1"/>
    <property type="molecule type" value="Genomic_DNA"/>
</dbReference>
<dbReference type="SUPFAM" id="SSF55031">
    <property type="entry name" value="Bacterial exopeptidase dimerisation domain"/>
    <property type="match status" value="1"/>
</dbReference>
<organism evidence="5 7">
    <name type="scientific">Pandoraea pnomenusa</name>
    <dbReference type="NCBI Taxonomy" id="93220"/>
    <lineage>
        <taxon>Bacteria</taxon>
        <taxon>Pseudomonadati</taxon>
        <taxon>Pseudomonadota</taxon>
        <taxon>Betaproteobacteria</taxon>
        <taxon>Burkholderiales</taxon>
        <taxon>Burkholderiaceae</taxon>
        <taxon>Pandoraea</taxon>
    </lineage>
</organism>
<accession>A0A378YH14</accession>
<feature type="binding site" evidence="3">
    <location>
        <position position="147"/>
    </location>
    <ligand>
        <name>Zn(2+)</name>
        <dbReference type="ChEBI" id="CHEBI:29105"/>
        <label>2</label>
    </ligand>
</feature>
<keyword evidence="2 5" id="KW-0378">Hydrolase</keyword>
<dbReference type="NCBIfam" id="NF006769">
    <property type="entry name" value="PRK09290.1-3"/>
    <property type="match status" value="1"/>
</dbReference>
<dbReference type="Pfam" id="PF07687">
    <property type="entry name" value="M20_dimer"/>
    <property type="match status" value="1"/>
</dbReference>
<dbReference type="InterPro" id="IPR010158">
    <property type="entry name" value="Amidase_Cbmase"/>
</dbReference>
<sequence length="427" mass="44645">MSMLFNTSGAGAVAADPNMPPVPRIDLPRLLGRIAALAQVGAIDGGGCCRLALSDADGEGRRLVEGWMRELGLAVSVDAIGNVVGVRAGSEAGPPVMTGSHIDTVRTGGRYDGNLGVLAGLEVIASLNDAGIVTRRPLAVAFFTNEEGARFSPDMMGSLVYVGGMPLDEALDTVGIDGTSVRENLTRIGFDGTHAVGAPDVHAFVELHVEQGPVLEHEGVTIGAVTGVQGIHWTEFTVEGVSNHAGTTPMRMRHDAGHAAYAIAAYARDVARELGGAQLATVGHVTVSPNLVNVIPNRAVFTVDLRNTDGDALAEAVRRVFAKADAVAEAEGVRITRRSLADFAPVQFDERIVERVEALARERGHSVRRMPSGAGHDAQMLARVCPAGMIFVPSVKGLSHNVAEFTHDADIDAGANLLLALMTELAA</sequence>
<keyword evidence="3" id="KW-0862">Zinc</keyword>
<dbReference type="Gene3D" id="3.30.70.360">
    <property type="match status" value="1"/>
</dbReference>
<reference evidence="6 8" key="2">
    <citation type="submission" date="2019-08" db="EMBL/GenBank/DDBJ databases">
        <authorList>
            <person name="Peeters C."/>
        </authorList>
    </citation>
    <scope>NUCLEOTIDE SEQUENCE [LARGE SCALE GENOMIC DNA]</scope>
    <source>
        <strain evidence="6 8">LMG 31119</strain>
    </source>
</reference>
<dbReference type="EC" id="3.5.1.87" evidence="5"/>
<feature type="binding site" evidence="3">
    <location>
        <position position="400"/>
    </location>
    <ligand>
        <name>Zn(2+)</name>
        <dbReference type="ChEBI" id="CHEBI:29105"/>
        <label>2</label>
    </ligand>
</feature>
<dbReference type="SUPFAM" id="SSF53187">
    <property type="entry name" value="Zn-dependent exopeptidases"/>
    <property type="match status" value="1"/>
</dbReference>
<dbReference type="Pfam" id="PF01546">
    <property type="entry name" value="Peptidase_M20"/>
    <property type="match status" value="1"/>
</dbReference>
<dbReference type="PANTHER" id="PTHR32494">
    <property type="entry name" value="ALLANTOATE DEIMINASE-RELATED"/>
    <property type="match status" value="1"/>
</dbReference>
<name>A0A378YH14_9BURK</name>
<dbReference type="CDD" id="cd03884">
    <property type="entry name" value="M20_bAS"/>
    <property type="match status" value="1"/>
</dbReference>
<comment type="similarity">
    <text evidence="1">Belongs to the peptidase M20 family.</text>
</comment>
<evidence type="ECO:0000256" key="1">
    <source>
        <dbReference type="ARBA" id="ARBA00006153"/>
    </source>
</evidence>
<reference evidence="5 7" key="1">
    <citation type="submission" date="2018-06" db="EMBL/GenBank/DDBJ databases">
        <authorList>
            <consortium name="Pathogen Informatics"/>
            <person name="Doyle S."/>
        </authorList>
    </citation>
    <scope>NUCLEOTIDE SEQUENCE [LARGE SCALE GENOMIC DNA]</scope>
    <source>
        <strain evidence="5 7">NCTC13160</strain>
    </source>
</reference>
<dbReference type="Gene3D" id="3.40.630.10">
    <property type="entry name" value="Zn peptidases"/>
    <property type="match status" value="1"/>
</dbReference>
<feature type="binding site" evidence="3">
    <location>
        <position position="101"/>
    </location>
    <ligand>
        <name>Zn(2+)</name>
        <dbReference type="ChEBI" id="CHEBI:29105"/>
        <label>1</label>
    </ligand>
</feature>
<dbReference type="PIRSF" id="PIRSF001235">
    <property type="entry name" value="Amidase_carbamoylase"/>
    <property type="match status" value="1"/>
</dbReference>
<feature type="binding site" evidence="3">
    <location>
        <position position="112"/>
    </location>
    <ligand>
        <name>Zn(2+)</name>
        <dbReference type="ChEBI" id="CHEBI:29105"/>
        <label>2</label>
    </ligand>
</feature>
<dbReference type="AlphaFoldDB" id="A0A378YH14"/>
<evidence type="ECO:0000313" key="6">
    <source>
        <dbReference type="EMBL" id="VVE67501.1"/>
    </source>
</evidence>
<evidence type="ECO:0000259" key="4">
    <source>
        <dbReference type="Pfam" id="PF07687"/>
    </source>
</evidence>
<proteinExistence type="inferred from homology"/>
<evidence type="ECO:0000256" key="2">
    <source>
        <dbReference type="ARBA" id="ARBA00022801"/>
    </source>
</evidence>
<evidence type="ECO:0000313" key="5">
    <source>
        <dbReference type="EMBL" id="SUA75699.1"/>
    </source>
</evidence>
<dbReference type="NCBIfam" id="NF006771">
    <property type="entry name" value="PRK09290.1-5"/>
    <property type="match status" value="1"/>
</dbReference>
<protein>
    <submittedName>
        <fullName evidence="5">N-carbamoyl-L-amino acid hydrolase</fullName>
        <ecNumber evidence="5">3.5.1.87</ecNumber>
    </submittedName>
</protein>
<evidence type="ECO:0000256" key="3">
    <source>
        <dbReference type="PIRSR" id="PIRSR001235-1"/>
    </source>
</evidence>